<dbReference type="Proteomes" id="UP001458880">
    <property type="component" value="Unassembled WGS sequence"/>
</dbReference>
<protein>
    <submittedName>
        <fullName evidence="2">Uncharacterized protein</fullName>
    </submittedName>
</protein>
<organism evidence="2 3">
    <name type="scientific">Popillia japonica</name>
    <name type="common">Japanese beetle</name>
    <dbReference type="NCBI Taxonomy" id="7064"/>
    <lineage>
        <taxon>Eukaryota</taxon>
        <taxon>Metazoa</taxon>
        <taxon>Ecdysozoa</taxon>
        <taxon>Arthropoda</taxon>
        <taxon>Hexapoda</taxon>
        <taxon>Insecta</taxon>
        <taxon>Pterygota</taxon>
        <taxon>Neoptera</taxon>
        <taxon>Endopterygota</taxon>
        <taxon>Coleoptera</taxon>
        <taxon>Polyphaga</taxon>
        <taxon>Scarabaeiformia</taxon>
        <taxon>Scarabaeidae</taxon>
        <taxon>Rutelinae</taxon>
        <taxon>Popillia</taxon>
    </lineage>
</organism>
<accession>A0AAW1J258</accession>
<dbReference type="AlphaFoldDB" id="A0AAW1J258"/>
<name>A0AAW1J258_POPJA</name>
<dbReference type="EMBL" id="JASPKY010000441">
    <property type="protein sequence ID" value="KAK9696825.1"/>
    <property type="molecule type" value="Genomic_DNA"/>
</dbReference>
<feature type="region of interest" description="Disordered" evidence="1">
    <location>
        <begin position="1"/>
        <end position="25"/>
    </location>
</feature>
<gene>
    <name evidence="2" type="ORF">QE152_g31349</name>
</gene>
<evidence type="ECO:0000256" key="1">
    <source>
        <dbReference type="SAM" id="MobiDB-lite"/>
    </source>
</evidence>
<proteinExistence type="predicted"/>
<reference evidence="2 3" key="1">
    <citation type="journal article" date="2024" name="BMC Genomics">
        <title>De novo assembly and annotation of Popillia japonica's genome with initial clues to its potential as an invasive pest.</title>
        <authorList>
            <person name="Cucini C."/>
            <person name="Boschi S."/>
            <person name="Funari R."/>
            <person name="Cardaioli E."/>
            <person name="Iannotti N."/>
            <person name="Marturano G."/>
            <person name="Paoli F."/>
            <person name="Bruttini M."/>
            <person name="Carapelli A."/>
            <person name="Frati F."/>
            <person name="Nardi F."/>
        </authorList>
    </citation>
    <scope>NUCLEOTIDE SEQUENCE [LARGE SCALE GENOMIC DNA]</scope>
    <source>
        <strain evidence="2">DMR45628</strain>
    </source>
</reference>
<evidence type="ECO:0000313" key="2">
    <source>
        <dbReference type="EMBL" id="KAK9696825.1"/>
    </source>
</evidence>
<sequence>MTLSDSKFSTHDSLSDNFDVSDSETESLVNDPFEKSFSTMLRTVDAFRNTNKEPRRKAVNYQAQKVVACLCENDGKAKAENKLIKYKEATRKTQNRNIKSKVIDLVNDKNKRKRTEPQLSTSGINLKNNERWDCHLCETDRVTDNSNLFSVHILSGL</sequence>
<evidence type="ECO:0000313" key="3">
    <source>
        <dbReference type="Proteomes" id="UP001458880"/>
    </source>
</evidence>
<comment type="caution">
    <text evidence="2">The sequence shown here is derived from an EMBL/GenBank/DDBJ whole genome shotgun (WGS) entry which is preliminary data.</text>
</comment>
<keyword evidence="3" id="KW-1185">Reference proteome</keyword>